<dbReference type="EMBL" id="PUWT01000170">
    <property type="protein sequence ID" value="PQQ22069.1"/>
    <property type="molecule type" value="Genomic_DNA"/>
</dbReference>
<feature type="non-terminal residue" evidence="1">
    <location>
        <position position="1"/>
    </location>
</feature>
<comment type="caution">
    <text evidence="1">The sequence shown here is derived from an EMBL/GenBank/DDBJ whole genome shotgun (WGS) entry which is preliminary data.</text>
</comment>
<gene>
    <name evidence="1" type="ORF">C6H66_25030</name>
</gene>
<dbReference type="Proteomes" id="UP000239550">
    <property type="component" value="Unassembled WGS sequence"/>
</dbReference>
<dbReference type="AlphaFoldDB" id="A0A2S8PTI7"/>
<proteinExistence type="predicted"/>
<organism evidence="1 2">
    <name type="scientific">Photorhabdus hindustanensis</name>
    <dbReference type="NCBI Taxonomy" id="2918802"/>
    <lineage>
        <taxon>Bacteria</taxon>
        <taxon>Pseudomonadati</taxon>
        <taxon>Pseudomonadota</taxon>
        <taxon>Gammaproteobacteria</taxon>
        <taxon>Enterobacterales</taxon>
        <taxon>Morganellaceae</taxon>
        <taxon>Photorhabdus</taxon>
    </lineage>
</organism>
<reference evidence="1 2" key="1">
    <citation type="submission" date="2018-02" db="EMBL/GenBank/DDBJ databases">
        <title>Five New Genomes of Indian Photorhabdus Isolates TSA.</title>
        <authorList>
            <person name="Dubay B."/>
            <person name="Somvanshi V.S."/>
        </authorList>
    </citation>
    <scope>NUCLEOTIDE SEQUENCE [LARGE SCALE GENOMIC DNA]</scope>
    <source>
        <strain evidence="1 2">H1</strain>
    </source>
</reference>
<evidence type="ECO:0000313" key="1">
    <source>
        <dbReference type="EMBL" id="PQQ22069.1"/>
    </source>
</evidence>
<accession>A0A2S8PTI7</accession>
<protein>
    <submittedName>
        <fullName evidence="1">Uncharacterized protein</fullName>
    </submittedName>
</protein>
<sequence>ETAKQSNMQAGQNLTLTTETLRGQGEISAGSDVTVKASHLSFYGGKLKAGNQVLLQGEQNLTVRDADISGHDIALISSGGVSVSSGGSNSPVAGARAFSTISAANMLHILSEQGISLSNTLINRAKNIFLASKGEIEISLSPYLAKFNGNQSSTDSDVLNDDAQRELISQRLRQFSQLEADENIEIHAGAGVNLRGISLTAGKDITLTSGNSLDVGKVITANNKDTETTKLTAKQGGISLTASGKAALGDVQAKTDITVNGKDIEAAKLTAEQGSISLTANGKATLGDVQAKTDITVNGKDIETTKLTAEQGSISLTANGRATLGDVQAKTDITVNGKDIETTKLTAKQGGISLTASGKAALGDVQAKTDITVNGK</sequence>
<feature type="non-terminal residue" evidence="1">
    <location>
        <position position="376"/>
    </location>
</feature>
<keyword evidence="2" id="KW-1185">Reference proteome</keyword>
<evidence type="ECO:0000313" key="2">
    <source>
        <dbReference type="Proteomes" id="UP000239550"/>
    </source>
</evidence>
<name>A0A2S8PTI7_9GAMM</name>